<dbReference type="InterPro" id="IPR036388">
    <property type="entry name" value="WH-like_DNA-bd_sf"/>
</dbReference>
<organism evidence="1 2">
    <name type="scientific">Arthrobacter cavernae</name>
    <dbReference type="NCBI Taxonomy" id="2817681"/>
    <lineage>
        <taxon>Bacteria</taxon>
        <taxon>Bacillati</taxon>
        <taxon>Actinomycetota</taxon>
        <taxon>Actinomycetes</taxon>
        <taxon>Micrococcales</taxon>
        <taxon>Micrococcaceae</taxon>
        <taxon>Arthrobacter</taxon>
    </lineage>
</organism>
<dbReference type="Gene3D" id="1.10.10.10">
    <property type="entry name" value="Winged helix-like DNA-binding domain superfamily/Winged helix DNA-binding domain"/>
    <property type="match status" value="1"/>
</dbReference>
<dbReference type="AlphaFoldDB" id="A0A939HJS5"/>
<dbReference type="InterPro" id="IPR011991">
    <property type="entry name" value="ArsR-like_HTH"/>
</dbReference>
<keyword evidence="2" id="KW-1185">Reference proteome</keyword>
<dbReference type="Proteomes" id="UP000664164">
    <property type="component" value="Unassembled WGS sequence"/>
</dbReference>
<gene>
    <name evidence="1" type="ORF">J1902_14330</name>
</gene>
<evidence type="ECO:0000313" key="1">
    <source>
        <dbReference type="EMBL" id="MBO1269126.1"/>
    </source>
</evidence>
<accession>A0A939HJS5</accession>
<proteinExistence type="predicted"/>
<dbReference type="InterPro" id="IPR036390">
    <property type="entry name" value="WH_DNA-bd_sf"/>
</dbReference>
<dbReference type="EMBL" id="JAFNLL010000036">
    <property type="protein sequence ID" value="MBO1269126.1"/>
    <property type="molecule type" value="Genomic_DNA"/>
</dbReference>
<evidence type="ECO:0000313" key="2">
    <source>
        <dbReference type="Proteomes" id="UP000664164"/>
    </source>
</evidence>
<sequence>MPLRHHPLRERIVAYLEANGARRTADISAAVGVPRATTQYHLAALESASVIRSDVPPDMRARSTPFYALVRLPS</sequence>
<dbReference type="SUPFAM" id="SSF46785">
    <property type="entry name" value="Winged helix' DNA-binding domain"/>
    <property type="match status" value="1"/>
</dbReference>
<dbReference type="Pfam" id="PF12840">
    <property type="entry name" value="HTH_20"/>
    <property type="match status" value="1"/>
</dbReference>
<dbReference type="CDD" id="cd00090">
    <property type="entry name" value="HTH_ARSR"/>
    <property type="match status" value="1"/>
</dbReference>
<dbReference type="RefSeq" id="WP_207616989.1">
    <property type="nucleotide sequence ID" value="NZ_JAFNLL010000036.1"/>
</dbReference>
<reference evidence="1" key="1">
    <citation type="submission" date="2021-03" db="EMBL/GenBank/DDBJ databases">
        <title>A new species, PO-11, isolated from a karst cave deposit.</title>
        <authorList>
            <person name="Zhaoxiaoyong W."/>
        </authorList>
    </citation>
    <scope>NUCLEOTIDE SEQUENCE</scope>
    <source>
        <strain evidence="1">PO-11</strain>
    </source>
</reference>
<name>A0A939HJS5_9MICC</name>
<protein>
    <submittedName>
        <fullName evidence="1">Helix-turn-helix transcriptional regulator</fullName>
    </submittedName>
</protein>
<comment type="caution">
    <text evidence="1">The sequence shown here is derived from an EMBL/GenBank/DDBJ whole genome shotgun (WGS) entry which is preliminary data.</text>
</comment>